<reference evidence="3" key="1">
    <citation type="submission" date="2016-11" db="UniProtKB">
        <authorList>
            <consortium name="WormBaseParasite"/>
        </authorList>
    </citation>
    <scope>IDENTIFICATION</scope>
</reference>
<evidence type="ECO:0000313" key="3">
    <source>
        <dbReference type="WBParaSite" id="Csp11.Scaffold629.g8512.t1"/>
    </source>
</evidence>
<feature type="region of interest" description="Disordered" evidence="1">
    <location>
        <begin position="384"/>
        <end position="408"/>
    </location>
</feature>
<dbReference type="Proteomes" id="UP000095282">
    <property type="component" value="Unplaced"/>
</dbReference>
<dbReference type="eggNOG" id="KOG1075">
    <property type="taxonomic scope" value="Eukaryota"/>
</dbReference>
<name>A0A1I7UEI2_9PELO</name>
<evidence type="ECO:0000313" key="2">
    <source>
        <dbReference type="Proteomes" id="UP000095282"/>
    </source>
</evidence>
<accession>A0A1I7UEI2</accession>
<dbReference type="WBParaSite" id="Csp11.Scaffold629.g8512.t1">
    <property type="protein sequence ID" value="Csp11.Scaffold629.g8512.t1"/>
    <property type="gene ID" value="Csp11.Scaffold629.g8512"/>
</dbReference>
<dbReference type="STRING" id="1561998.A0A1I7UEI2"/>
<evidence type="ECO:0000256" key="1">
    <source>
        <dbReference type="SAM" id="MobiDB-lite"/>
    </source>
</evidence>
<organism evidence="2 3">
    <name type="scientific">Caenorhabditis tropicalis</name>
    <dbReference type="NCBI Taxonomy" id="1561998"/>
    <lineage>
        <taxon>Eukaryota</taxon>
        <taxon>Metazoa</taxon>
        <taxon>Ecdysozoa</taxon>
        <taxon>Nematoda</taxon>
        <taxon>Chromadorea</taxon>
        <taxon>Rhabditida</taxon>
        <taxon>Rhabditina</taxon>
        <taxon>Rhabditomorpha</taxon>
        <taxon>Rhabditoidea</taxon>
        <taxon>Rhabditidae</taxon>
        <taxon>Peloderinae</taxon>
        <taxon>Caenorhabditis</taxon>
    </lineage>
</organism>
<sequence>MAFQYTGGSVTKALKALAEVVKNSTEKLGFWKGLDDEELKIQQKDIKDFLALIEAKKGTLDNSCEEAATLAPPPPHITPLEQSHKDQRCTFPQVTDSGEDGELAVMVQATEESKEKIFVSKAVDKLQGFIRKELYHALLHRFTTKKLVKSAVTKVVLQHPESNRFTKVGGKVSISAHKFIHRARLNLLVCNFNTWSGQSKECRRCGHPKESQDHILQSCRYGLPKLITQRHDAVLWKVKEMIEKGKKKDWKLSIDKSLQGHGELRPDITLVSEDKKEYIFADVTCPYETMKMMQEGWNRKIEKYDSAYKHLRKQGKKVTVLPIVVGSLGTWWKPTTASLVALGIEEAAVKREIPEICSTVLEYSKNVYWNHIYGDHFSRPPMKFGKEKPRGNSWKNEIEKDGSKIQSE</sequence>
<keyword evidence="2" id="KW-1185">Reference proteome</keyword>
<dbReference type="AlphaFoldDB" id="A0A1I7UEI2"/>
<proteinExistence type="predicted"/>
<protein>
    <submittedName>
        <fullName evidence="3">Reverse transcriptase domain-containing protein</fullName>
    </submittedName>
</protein>